<name>A0A371K1T4_9GAMM</name>
<dbReference type="RefSeq" id="WP_115857291.1">
    <property type="nucleotide sequence ID" value="NZ_QTSU01000001.1"/>
</dbReference>
<dbReference type="Gene3D" id="3.30.450.150">
    <property type="entry name" value="Haem-degrading domain"/>
    <property type="match status" value="1"/>
</dbReference>
<comment type="caution">
    <text evidence="1">The sequence shown here is derived from an EMBL/GenBank/DDBJ whole genome shotgun (WGS) entry which is preliminary data.</text>
</comment>
<dbReference type="InterPro" id="IPR052517">
    <property type="entry name" value="GlcG_carb_metab_protein"/>
</dbReference>
<dbReference type="OrthoDB" id="1684899at2"/>
<proteinExistence type="predicted"/>
<dbReference type="PANTHER" id="PTHR34309:SF1">
    <property type="entry name" value="PROTEIN GLCG"/>
    <property type="match status" value="1"/>
</dbReference>
<gene>
    <name evidence="1" type="ORF">DX914_01380</name>
</gene>
<sequence>MHDLLSTRTVLTLAAAERIAQAAEAKARDDGHAVAIAIVDEAGRLLLFRRMDGTPNASVTVAIGKAEHSANYRRDTVFHQQLLAQGQHVVLGLPRSLPLEGGVCLLHRGQLVGAIGVSGAPAVQDGEIARAGAALLDE</sequence>
<dbReference type="Pfam" id="PF03928">
    <property type="entry name" value="HbpS-like"/>
    <property type="match status" value="1"/>
</dbReference>
<dbReference type="Proteomes" id="UP000264492">
    <property type="component" value="Unassembled WGS sequence"/>
</dbReference>
<evidence type="ECO:0000313" key="2">
    <source>
        <dbReference type="Proteomes" id="UP000264492"/>
    </source>
</evidence>
<dbReference type="PANTHER" id="PTHR34309">
    <property type="entry name" value="SLR1406 PROTEIN"/>
    <property type="match status" value="1"/>
</dbReference>
<reference evidence="1 2" key="1">
    <citation type="submission" date="2018-08" db="EMBL/GenBank/DDBJ databases">
        <title>Lysobacter sp. zong2l5, whole genome shotgun sequence.</title>
        <authorList>
            <person name="Zhang X."/>
            <person name="Feng G."/>
            <person name="Zhu H."/>
        </authorList>
    </citation>
    <scope>NUCLEOTIDE SEQUENCE [LARGE SCALE GENOMIC DNA]</scope>
    <source>
        <strain evidence="2">zong2l5</strain>
    </source>
</reference>
<dbReference type="EMBL" id="QTSU01000001">
    <property type="protein sequence ID" value="RDZ27848.1"/>
    <property type="molecule type" value="Genomic_DNA"/>
</dbReference>
<organism evidence="1 2">
    <name type="scientific">Lysobacter silvisoli</name>
    <dbReference type="NCBI Taxonomy" id="2293254"/>
    <lineage>
        <taxon>Bacteria</taxon>
        <taxon>Pseudomonadati</taxon>
        <taxon>Pseudomonadota</taxon>
        <taxon>Gammaproteobacteria</taxon>
        <taxon>Lysobacterales</taxon>
        <taxon>Lysobacteraceae</taxon>
        <taxon>Lysobacter</taxon>
    </lineage>
</organism>
<dbReference type="InterPro" id="IPR038084">
    <property type="entry name" value="PduO/GlcC-like_sf"/>
</dbReference>
<protein>
    <submittedName>
        <fullName evidence="1">Heme-binding protein</fullName>
    </submittedName>
</protein>
<keyword evidence="2" id="KW-1185">Reference proteome</keyword>
<accession>A0A371K1T4</accession>
<dbReference type="InterPro" id="IPR005624">
    <property type="entry name" value="PduO/GlcC-like"/>
</dbReference>
<dbReference type="AlphaFoldDB" id="A0A371K1T4"/>
<dbReference type="SUPFAM" id="SSF143744">
    <property type="entry name" value="GlcG-like"/>
    <property type="match status" value="1"/>
</dbReference>
<evidence type="ECO:0000313" key="1">
    <source>
        <dbReference type="EMBL" id="RDZ27848.1"/>
    </source>
</evidence>